<evidence type="ECO:0000313" key="1">
    <source>
        <dbReference type="EMBL" id="GAA4129063.1"/>
    </source>
</evidence>
<dbReference type="Proteomes" id="UP001501333">
    <property type="component" value="Unassembled WGS sequence"/>
</dbReference>
<dbReference type="EMBL" id="BAABAO010000005">
    <property type="protein sequence ID" value="GAA4129063.1"/>
    <property type="molecule type" value="Genomic_DNA"/>
</dbReference>
<accession>A0ABP7Y3A4</accession>
<sequence length="459" mass="54022">MPLNLNNLNQTQILNIEDEANQDIYAFAWDNKNINILKYNKFFFLKNQFTDSIKQEKSRNLMGAIITEEKKPTLYWISQNYKNLVVSTYDFEKKTSESLNFVFPESHDYIITSFQQQTTFYILAKEKESDHLLLYKFKDGKCEIKMFDFSNFIFKNERNVAFSFSALIKRFPITKMEQDILNPIDLASKINKLYVLKDRILLTFDYNTIKTQVFDLNTNTGEVEEKNFNQPLSKTASRNSNSFYYDKKLFQLKANKDEFLFDVKDFDSEKTIKTYSFLKNDTIAFKRSPFFMQIDNNRPQQLKTTAKFLKNLDGLSTGISVIKNKKNTFITFSGFGEYFDFYYSSNSFDDFGERIPYSLSKMVYFDALLNENMDAAKDEQTEPLAIDNLFYFLNNNKNISLFDALKLKEYYILSYFDSGSKQFIMRRFTDGFMMENNGNPIMNKAQFSRPASFGSISSY</sequence>
<protein>
    <submittedName>
        <fullName evidence="1">Uncharacterized protein</fullName>
    </submittedName>
</protein>
<reference evidence="2" key="1">
    <citation type="journal article" date="2019" name="Int. J. Syst. Evol. Microbiol.">
        <title>The Global Catalogue of Microorganisms (GCM) 10K type strain sequencing project: providing services to taxonomists for standard genome sequencing and annotation.</title>
        <authorList>
            <consortium name="The Broad Institute Genomics Platform"/>
            <consortium name="The Broad Institute Genome Sequencing Center for Infectious Disease"/>
            <person name="Wu L."/>
            <person name="Ma J."/>
        </authorList>
    </citation>
    <scope>NUCLEOTIDE SEQUENCE [LARGE SCALE GENOMIC DNA]</scope>
    <source>
        <strain evidence="2">JCM 17386</strain>
    </source>
</reference>
<evidence type="ECO:0000313" key="2">
    <source>
        <dbReference type="Proteomes" id="UP001501333"/>
    </source>
</evidence>
<gene>
    <name evidence="1" type="ORF">GCM10022250_18460</name>
</gene>
<proteinExistence type="predicted"/>
<name>A0ABP7Y3A4_9FLAO</name>
<comment type="caution">
    <text evidence="1">The sequence shown here is derived from an EMBL/GenBank/DDBJ whole genome shotgun (WGS) entry which is preliminary data.</text>
</comment>
<organism evidence="1 2">
    <name type="scientific">Flavobacterium chungbukense</name>
    <dbReference type="NCBI Taxonomy" id="877464"/>
    <lineage>
        <taxon>Bacteria</taxon>
        <taxon>Pseudomonadati</taxon>
        <taxon>Bacteroidota</taxon>
        <taxon>Flavobacteriia</taxon>
        <taxon>Flavobacteriales</taxon>
        <taxon>Flavobacteriaceae</taxon>
        <taxon>Flavobacterium</taxon>
    </lineage>
</organism>
<keyword evidence="2" id="KW-1185">Reference proteome</keyword>